<keyword evidence="1" id="KW-0175">Coiled coil</keyword>
<gene>
    <name evidence="2" type="ORF">DC3_28620</name>
</gene>
<reference evidence="2 3" key="1">
    <citation type="submission" date="2019-07" db="EMBL/GenBank/DDBJ databases">
        <title>Whole genome shotgun sequence of Deinococcus cellulosilyticus NBRC 106333.</title>
        <authorList>
            <person name="Hosoyama A."/>
            <person name="Uohara A."/>
            <person name="Ohji S."/>
            <person name="Ichikawa N."/>
        </authorList>
    </citation>
    <scope>NUCLEOTIDE SEQUENCE [LARGE SCALE GENOMIC DNA]</scope>
    <source>
        <strain evidence="2 3">NBRC 106333</strain>
    </source>
</reference>
<dbReference type="AlphaFoldDB" id="A0A511N403"/>
<protein>
    <recommendedName>
        <fullName evidence="4">Transposase</fullName>
    </recommendedName>
</protein>
<comment type="caution">
    <text evidence="2">The sequence shown here is derived from an EMBL/GenBank/DDBJ whole genome shotgun (WGS) entry which is preliminary data.</text>
</comment>
<evidence type="ECO:0000313" key="2">
    <source>
        <dbReference type="EMBL" id="GEM47227.1"/>
    </source>
</evidence>
<dbReference type="RefSeq" id="WP_186816037.1">
    <property type="nucleotide sequence ID" value="NZ_BJXB01000012.1"/>
</dbReference>
<keyword evidence="3" id="KW-1185">Reference proteome</keyword>
<organism evidence="2 3">
    <name type="scientific">Deinococcus cellulosilyticus (strain DSM 18568 / NBRC 106333 / KACC 11606 / 5516J-15)</name>
    <dbReference type="NCBI Taxonomy" id="1223518"/>
    <lineage>
        <taxon>Bacteria</taxon>
        <taxon>Thermotogati</taxon>
        <taxon>Deinococcota</taxon>
        <taxon>Deinococci</taxon>
        <taxon>Deinococcales</taxon>
        <taxon>Deinococcaceae</taxon>
        <taxon>Deinococcus</taxon>
    </lineage>
</organism>
<proteinExistence type="predicted"/>
<feature type="coiled-coil region" evidence="1">
    <location>
        <begin position="2"/>
        <end position="36"/>
    </location>
</feature>
<sequence length="51" mass="6078">MAQKKEDLTELLIKRCKELEEENAELRLLLEALKVKLPRRLRKKSMISVQD</sequence>
<dbReference type="EMBL" id="BJXB01000012">
    <property type="protein sequence ID" value="GEM47227.1"/>
    <property type="molecule type" value="Genomic_DNA"/>
</dbReference>
<evidence type="ECO:0000313" key="3">
    <source>
        <dbReference type="Proteomes" id="UP000321306"/>
    </source>
</evidence>
<evidence type="ECO:0000256" key="1">
    <source>
        <dbReference type="SAM" id="Coils"/>
    </source>
</evidence>
<evidence type="ECO:0008006" key="4">
    <source>
        <dbReference type="Google" id="ProtNLM"/>
    </source>
</evidence>
<name>A0A511N403_DEIC1</name>
<dbReference type="Proteomes" id="UP000321306">
    <property type="component" value="Unassembled WGS sequence"/>
</dbReference>
<accession>A0A511N403</accession>